<reference evidence="2" key="1">
    <citation type="submission" date="2023-10" db="EMBL/GenBank/DDBJ databases">
        <authorList>
            <person name="Chen Y."/>
            <person name="Shah S."/>
            <person name="Dougan E. K."/>
            <person name="Thang M."/>
            <person name="Chan C."/>
        </authorList>
    </citation>
    <scope>NUCLEOTIDE SEQUENCE [LARGE SCALE GENOMIC DNA]</scope>
</reference>
<organism evidence="2 3">
    <name type="scientific">Prorocentrum cordatum</name>
    <dbReference type="NCBI Taxonomy" id="2364126"/>
    <lineage>
        <taxon>Eukaryota</taxon>
        <taxon>Sar</taxon>
        <taxon>Alveolata</taxon>
        <taxon>Dinophyceae</taxon>
        <taxon>Prorocentrales</taxon>
        <taxon>Prorocentraceae</taxon>
        <taxon>Prorocentrum</taxon>
    </lineage>
</organism>
<gene>
    <name evidence="2" type="ORF">PCOR1329_LOCUS30543</name>
</gene>
<evidence type="ECO:0000313" key="2">
    <source>
        <dbReference type="EMBL" id="CAK0832558.1"/>
    </source>
</evidence>
<sequence>EHTSSSEWEPVTGPGPAATPRTSGVTDYLEWATSTALSVDERGSFPAQYNFIDCCAGMGTSLLCASALGLACARVLPAGSGATCPYGVAVAVTEKSDEKLRAIGRMADAMVARRGSRVPRTLLFKDTADTATSTPTTRDGELVATPVAELLFMGIVCKDVSRRAWEIIDACQMRGPEPPRDLLRRVPPPHAAEAEAAGRRRATARASQDATPTHAEKLEKCTQQRGLTHEQLLDGKAEFDVACGDLLVQREREVLRLQLCRLKMEGRAQAWTEAPLLAWNAGDRIGRSERPKPDCPRVRPNKKFIAIQRGPLTRISDHQLLALQGVGPTEFEWLRPGAETSLSDLAGHAPTTNVCGAFLLAALVMLRGRPK</sequence>
<evidence type="ECO:0008006" key="4">
    <source>
        <dbReference type="Google" id="ProtNLM"/>
    </source>
</evidence>
<keyword evidence="3" id="KW-1185">Reference proteome</keyword>
<feature type="non-terminal residue" evidence="2">
    <location>
        <position position="1"/>
    </location>
</feature>
<evidence type="ECO:0000313" key="3">
    <source>
        <dbReference type="Proteomes" id="UP001189429"/>
    </source>
</evidence>
<name>A0ABN9SL71_9DINO</name>
<feature type="non-terminal residue" evidence="2">
    <location>
        <position position="371"/>
    </location>
</feature>
<comment type="caution">
    <text evidence="2">The sequence shown here is derived from an EMBL/GenBank/DDBJ whole genome shotgun (WGS) entry which is preliminary data.</text>
</comment>
<dbReference type="EMBL" id="CAUYUJ010011769">
    <property type="protein sequence ID" value="CAK0832558.1"/>
    <property type="molecule type" value="Genomic_DNA"/>
</dbReference>
<feature type="region of interest" description="Disordered" evidence="1">
    <location>
        <begin position="1"/>
        <end position="24"/>
    </location>
</feature>
<dbReference type="Proteomes" id="UP001189429">
    <property type="component" value="Unassembled WGS sequence"/>
</dbReference>
<evidence type="ECO:0000256" key="1">
    <source>
        <dbReference type="SAM" id="MobiDB-lite"/>
    </source>
</evidence>
<feature type="region of interest" description="Disordered" evidence="1">
    <location>
        <begin position="177"/>
        <end position="216"/>
    </location>
</feature>
<accession>A0ABN9SL71</accession>
<protein>
    <recommendedName>
        <fullName evidence="4">DNA (cytosine-5-)-methyltransferase</fullName>
    </recommendedName>
</protein>
<proteinExistence type="predicted"/>